<organism evidence="1 2">
    <name type="scientific">Puccinia coronata f. sp. avenae</name>
    <dbReference type="NCBI Taxonomy" id="200324"/>
    <lineage>
        <taxon>Eukaryota</taxon>
        <taxon>Fungi</taxon>
        <taxon>Dikarya</taxon>
        <taxon>Basidiomycota</taxon>
        <taxon>Pucciniomycotina</taxon>
        <taxon>Pucciniomycetes</taxon>
        <taxon>Pucciniales</taxon>
        <taxon>Pucciniaceae</taxon>
        <taxon>Puccinia</taxon>
    </lineage>
</organism>
<evidence type="ECO:0000313" key="1">
    <source>
        <dbReference type="EMBL" id="PLW56390.1"/>
    </source>
</evidence>
<gene>
    <name evidence="1" type="ORF">PCANC_03433</name>
</gene>
<dbReference type="Proteomes" id="UP000235388">
    <property type="component" value="Unassembled WGS sequence"/>
</dbReference>
<protein>
    <submittedName>
        <fullName evidence="1">Uncharacterized protein</fullName>
    </submittedName>
</protein>
<name>A0A2N5W2H1_9BASI</name>
<sequence>MYAAVSHTARIQKSTFVRGDEEMVEQVNKFFDLAGSGNETRFVNPGAGRLKDEMTTYAGTLPA</sequence>
<dbReference type="AlphaFoldDB" id="A0A2N5W2H1"/>
<proteinExistence type="predicted"/>
<keyword evidence="2" id="KW-1185">Reference proteome</keyword>
<dbReference type="EMBL" id="PGCJ01000021">
    <property type="protein sequence ID" value="PLW56390.1"/>
    <property type="molecule type" value="Genomic_DNA"/>
</dbReference>
<reference evidence="1 2" key="1">
    <citation type="submission" date="2017-11" db="EMBL/GenBank/DDBJ databases">
        <title>De novo assembly and phasing of dikaryotic genomes from two isolates of Puccinia coronata f. sp. avenae, the causal agent of oat crown rust.</title>
        <authorList>
            <person name="Miller M.E."/>
            <person name="Zhang Y."/>
            <person name="Omidvar V."/>
            <person name="Sperschneider J."/>
            <person name="Schwessinger B."/>
            <person name="Raley C."/>
            <person name="Palmer J.M."/>
            <person name="Garnica D."/>
            <person name="Upadhyaya N."/>
            <person name="Rathjen J."/>
            <person name="Taylor J.M."/>
            <person name="Park R.F."/>
            <person name="Dodds P.N."/>
            <person name="Hirsch C.D."/>
            <person name="Kianian S.F."/>
            <person name="Figueroa M."/>
        </authorList>
    </citation>
    <scope>NUCLEOTIDE SEQUENCE [LARGE SCALE GENOMIC DNA]</scope>
    <source>
        <strain evidence="1">12NC29</strain>
    </source>
</reference>
<accession>A0A2N5W2H1</accession>
<evidence type="ECO:0000313" key="2">
    <source>
        <dbReference type="Proteomes" id="UP000235388"/>
    </source>
</evidence>
<comment type="caution">
    <text evidence="1">The sequence shown here is derived from an EMBL/GenBank/DDBJ whole genome shotgun (WGS) entry which is preliminary data.</text>
</comment>